<keyword evidence="3" id="KW-0540">Nuclease</keyword>
<dbReference type="PANTHER" id="PTHR38039:SF1">
    <property type="entry name" value="TOXIN YOEB"/>
    <property type="match status" value="1"/>
</dbReference>
<reference evidence="8 9" key="1">
    <citation type="journal article" date="2015" name="Genome Announc.">
        <title>Expanding the biotechnology potential of lactobacilli through comparative genomics of 213 strains and associated genera.</title>
        <authorList>
            <person name="Sun Z."/>
            <person name="Harris H.M."/>
            <person name="McCann A."/>
            <person name="Guo C."/>
            <person name="Argimon S."/>
            <person name="Zhang W."/>
            <person name="Yang X."/>
            <person name="Jeffery I.B."/>
            <person name="Cooney J.C."/>
            <person name="Kagawa T.F."/>
            <person name="Liu W."/>
            <person name="Song Y."/>
            <person name="Salvetti E."/>
            <person name="Wrobel A."/>
            <person name="Rasinkangas P."/>
            <person name="Parkhill J."/>
            <person name="Rea M.C."/>
            <person name="O'Sullivan O."/>
            <person name="Ritari J."/>
            <person name="Douillard F.P."/>
            <person name="Paul Ross R."/>
            <person name="Yang R."/>
            <person name="Briner A.E."/>
            <person name="Felis G.E."/>
            <person name="de Vos W.M."/>
            <person name="Barrangou R."/>
            <person name="Klaenhammer T.R."/>
            <person name="Caufield P.W."/>
            <person name="Cui Y."/>
            <person name="Zhang H."/>
            <person name="O'Toole P.W."/>
        </authorList>
    </citation>
    <scope>NUCLEOTIDE SEQUENCE [LARGE SCALE GENOMIC DNA]</scope>
    <source>
        <strain evidence="8 9">DSM 18630</strain>
    </source>
</reference>
<protein>
    <recommendedName>
        <fullName evidence="7">Endoribonuclease YoeB</fullName>
    </recommendedName>
    <alternativeName>
        <fullName evidence="6">Putative mRNA interferase YoeB</fullName>
    </alternativeName>
</protein>
<keyword evidence="9" id="KW-1185">Reference proteome</keyword>
<evidence type="ECO:0000256" key="7">
    <source>
        <dbReference type="ARBA" id="ARBA00050056"/>
    </source>
</evidence>
<accession>A0A0R1VPY4</accession>
<dbReference type="Pfam" id="PF06769">
    <property type="entry name" value="YoeB_toxin"/>
    <property type="match status" value="1"/>
</dbReference>
<dbReference type="EMBL" id="AZGB01000004">
    <property type="protein sequence ID" value="KRM07809.1"/>
    <property type="molecule type" value="Genomic_DNA"/>
</dbReference>
<proteinExistence type="inferred from homology"/>
<dbReference type="NCBIfam" id="TIGR02116">
    <property type="entry name" value="toxin_Txe_YoeB"/>
    <property type="match status" value="1"/>
</dbReference>
<dbReference type="Gene3D" id="3.30.2310.20">
    <property type="entry name" value="RelE-like"/>
    <property type="match status" value="1"/>
</dbReference>
<dbReference type="GO" id="GO:0006401">
    <property type="term" value="P:RNA catabolic process"/>
    <property type="evidence" value="ECO:0007669"/>
    <property type="project" value="InterPro"/>
</dbReference>
<dbReference type="STRING" id="1423750.FC89_GL002368"/>
<evidence type="ECO:0000256" key="2">
    <source>
        <dbReference type="ARBA" id="ARBA00022649"/>
    </source>
</evidence>
<dbReference type="RefSeq" id="WP_007127120.1">
    <property type="nucleotide sequence ID" value="NZ_AZGB01000004.1"/>
</dbReference>
<dbReference type="GO" id="GO:0004519">
    <property type="term" value="F:endonuclease activity"/>
    <property type="evidence" value="ECO:0007669"/>
    <property type="project" value="UniProtKB-KW"/>
</dbReference>
<organism evidence="8 9">
    <name type="scientific">Liquorilactobacillus ghanensis DSM 18630</name>
    <dbReference type="NCBI Taxonomy" id="1423750"/>
    <lineage>
        <taxon>Bacteria</taxon>
        <taxon>Bacillati</taxon>
        <taxon>Bacillota</taxon>
        <taxon>Bacilli</taxon>
        <taxon>Lactobacillales</taxon>
        <taxon>Lactobacillaceae</taxon>
        <taxon>Liquorilactobacillus</taxon>
    </lineage>
</organism>
<dbReference type="GO" id="GO:0045892">
    <property type="term" value="P:negative regulation of DNA-templated transcription"/>
    <property type="evidence" value="ECO:0007669"/>
    <property type="project" value="TreeGrafter"/>
</dbReference>
<comment type="caution">
    <text evidence="8">The sequence shown here is derived from an EMBL/GenBank/DDBJ whole genome shotgun (WGS) entry which is preliminary data.</text>
</comment>
<dbReference type="OrthoDB" id="9801102at2"/>
<evidence type="ECO:0000256" key="3">
    <source>
        <dbReference type="ARBA" id="ARBA00022722"/>
    </source>
</evidence>
<evidence type="ECO:0000256" key="1">
    <source>
        <dbReference type="ARBA" id="ARBA00008172"/>
    </source>
</evidence>
<dbReference type="SUPFAM" id="SSF143011">
    <property type="entry name" value="RelE-like"/>
    <property type="match status" value="1"/>
</dbReference>
<gene>
    <name evidence="8" type="ORF">FC89_GL002368</name>
</gene>
<dbReference type="InterPro" id="IPR009614">
    <property type="entry name" value="YoeB_toxin"/>
</dbReference>
<dbReference type="PANTHER" id="PTHR38039">
    <property type="entry name" value="TOXIN YOEB"/>
    <property type="match status" value="1"/>
</dbReference>
<dbReference type="GeneID" id="98318065"/>
<evidence type="ECO:0000313" key="9">
    <source>
        <dbReference type="Proteomes" id="UP000051451"/>
    </source>
</evidence>
<keyword evidence="4" id="KW-0255">Endonuclease</keyword>
<evidence type="ECO:0000313" key="8">
    <source>
        <dbReference type="EMBL" id="KRM07809.1"/>
    </source>
</evidence>
<dbReference type="InterPro" id="IPR035093">
    <property type="entry name" value="RelE/ParE_toxin_dom_sf"/>
</dbReference>
<dbReference type="PATRIC" id="fig|1423750.3.peg.2411"/>
<dbReference type="Proteomes" id="UP000051451">
    <property type="component" value="Unassembled WGS sequence"/>
</dbReference>
<evidence type="ECO:0000256" key="6">
    <source>
        <dbReference type="ARBA" id="ARBA00030388"/>
    </source>
</evidence>
<sequence>MSNRWKVKIKSSAKGDLKKVLRSPLRQSFEEIKNVLESDPYKPIQSFEKLTPPAAGYYSRRINGQHRVVYTIDKVTKIVEIYSCWAHYESGNLEMSGKSNSRKN</sequence>
<keyword evidence="5" id="KW-0378">Hydrolase</keyword>
<dbReference type="GO" id="GO:0016787">
    <property type="term" value="F:hydrolase activity"/>
    <property type="evidence" value="ECO:0007669"/>
    <property type="project" value="UniProtKB-KW"/>
</dbReference>
<name>A0A0R1VPY4_9LACO</name>
<comment type="similarity">
    <text evidence="1">Belongs to the YoeB family.</text>
</comment>
<evidence type="ECO:0000256" key="4">
    <source>
        <dbReference type="ARBA" id="ARBA00022759"/>
    </source>
</evidence>
<evidence type="ECO:0000256" key="5">
    <source>
        <dbReference type="ARBA" id="ARBA00022801"/>
    </source>
</evidence>
<dbReference type="AlphaFoldDB" id="A0A0R1VPY4"/>
<keyword evidence="2" id="KW-1277">Toxin-antitoxin system</keyword>